<sequence>MTEPGATEEEQRPRRELRATALRALRATPGFLGRWLLRIVLPLAGAAAVLHAFPYHATVQDVPFEVEGSLFSRPGLNADTTLGSWEFPHLTGLPVGVTITPQDVDLLKLTKAAGSDRAAFVQALQADFTDLVPKIALWLAAEVLIGVLLGLAVAAAVNMSIRYLRGAPKRAHELRIRVIQLGSALGVVVLVGVFGWATYNPNWVQQSRLTGTLAAAQLFPGQLSQYYEQNNKAFDVLGSVLGIQAALQQQIDAEAPSTALRIMFISDMHLAANYPLVQVYARSYDVDLIVNTGDESLFGTGIELTPGYLDAMRAVAAETPMLWLAGNHDSPAVEQTMRTIPGVTVLGSKTQNADGYDVRAGYVDAFGLTIAGLPDPRVYGGPGAYGADDSKVTDPLERDAVDAALADVVGDPEASASSSSSSAPPDGTADSPSDLFFDIFAAHEPVQADELRDQLPDRIRQTNVGHVHKQNDPGDLQSDGRIDLVEGSTGAGGLNDIVRGDTRPPIAFSIESVAPDCQFTRVVRFAIASSTPTSASAAEATTPQAFGDDVTASTIYFTPQDIDDNRTCSADLGISAEHPL</sequence>
<feature type="transmembrane region" description="Helical" evidence="2">
    <location>
        <begin position="178"/>
        <end position="199"/>
    </location>
</feature>
<keyword evidence="2" id="KW-1133">Transmembrane helix</keyword>
<dbReference type="EMBL" id="JACBZT010000001">
    <property type="protein sequence ID" value="NYJ03862.1"/>
    <property type="molecule type" value="Genomic_DNA"/>
</dbReference>
<evidence type="ECO:0000256" key="1">
    <source>
        <dbReference type="SAM" id="MobiDB-lite"/>
    </source>
</evidence>
<evidence type="ECO:0000256" key="2">
    <source>
        <dbReference type="SAM" id="Phobius"/>
    </source>
</evidence>
<feature type="region of interest" description="Disordered" evidence="1">
    <location>
        <begin position="410"/>
        <end position="434"/>
    </location>
</feature>
<dbReference type="CDD" id="cd00838">
    <property type="entry name" value="MPP_superfamily"/>
    <property type="match status" value="1"/>
</dbReference>
<keyword evidence="2" id="KW-0472">Membrane</keyword>
<reference evidence="4 5" key="1">
    <citation type="submission" date="2020-07" db="EMBL/GenBank/DDBJ databases">
        <title>Sequencing the genomes of 1000 actinobacteria strains.</title>
        <authorList>
            <person name="Klenk H.-P."/>
        </authorList>
    </citation>
    <scope>NUCLEOTIDE SEQUENCE [LARGE SCALE GENOMIC DNA]</scope>
    <source>
        <strain evidence="4 5">DSM 104001</strain>
    </source>
</reference>
<keyword evidence="4" id="KW-0378">Hydrolase</keyword>
<dbReference type="RefSeq" id="WP_179714650.1">
    <property type="nucleotide sequence ID" value="NZ_JACBZT010000001.1"/>
</dbReference>
<keyword evidence="5" id="KW-1185">Reference proteome</keyword>
<organism evidence="4 5">
    <name type="scientific">Petropleomorpha daqingensis</name>
    <dbReference type="NCBI Taxonomy" id="2026353"/>
    <lineage>
        <taxon>Bacteria</taxon>
        <taxon>Bacillati</taxon>
        <taxon>Actinomycetota</taxon>
        <taxon>Actinomycetes</taxon>
        <taxon>Geodermatophilales</taxon>
        <taxon>Geodermatophilaceae</taxon>
        <taxon>Petropleomorpha</taxon>
    </lineage>
</organism>
<evidence type="ECO:0000259" key="3">
    <source>
        <dbReference type="Pfam" id="PF00149"/>
    </source>
</evidence>
<name>A0A853CB66_9ACTN</name>
<dbReference type="InterPro" id="IPR029052">
    <property type="entry name" value="Metallo-depent_PP-like"/>
</dbReference>
<accession>A0A853CB66</accession>
<feature type="transmembrane region" description="Helical" evidence="2">
    <location>
        <begin position="135"/>
        <end position="157"/>
    </location>
</feature>
<feature type="transmembrane region" description="Helical" evidence="2">
    <location>
        <begin position="35"/>
        <end position="53"/>
    </location>
</feature>
<keyword evidence="2" id="KW-0812">Transmembrane</keyword>
<evidence type="ECO:0000313" key="4">
    <source>
        <dbReference type="EMBL" id="NYJ03862.1"/>
    </source>
</evidence>
<gene>
    <name evidence="4" type="ORF">GGQ55_000140</name>
</gene>
<dbReference type="Gene3D" id="3.60.21.10">
    <property type="match status" value="1"/>
</dbReference>
<dbReference type="SUPFAM" id="SSF56300">
    <property type="entry name" value="Metallo-dependent phosphatases"/>
    <property type="match status" value="1"/>
</dbReference>
<comment type="caution">
    <text evidence="4">The sequence shown here is derived from an EMBL/GenBank/DDBJ whole genome shotgun (WGS) entry which is preliminary data.</text>
</comment>
<protein>
    <submittedName>
        <fullName evidence="4">Putative MPP superfamily phosphohydrolase</fullName>
    </submittedName>
</protein>
<feature type="domain" description="Calcineurin-like phosphoesterase" evidence="3">
    <location>
        <begin position="260"/>
        <end position="343"/>
    </location>
</feature>
<dbReference type="AlphaFoldDB" id="A0A853CB66"/>
<proteinExistence type="predicted"/>
<dbReference type="GO" id="GO:0016787">
    <property type="term" value="F:hydrolase activity"/>
    <property type="evidence" value="ECO:0007669"/>
    <property type="project" value="UniProtKB-KW"/>
</dbReference>
<dbReference type="Pfam" id="PF00149">
    <property type="entry name" value="Metallophos"/>
    <property type="match status" value="1"/>
</dbReference>
<dbReference type="InterPro" id="IPR004843">
    <property type="entry name" value="Calcineurin-like_PHP"/>
</dbReference>
<evidence type="ECO:0000313" key="5">
    <source>
        <dbReference type="Proteomes" id="UP000541969"/>
    </source>
</evidence>
<dbReference type="Proteomes" id="UP000541969">
    <property type="component" value="Unassembled WGS sequence"/>
</dbReference>